<comment type="caution">
    <text evidence="2">The sequence shown here is derived from an EMBL/GenBank/DDBJ whole genome shotgun (WGS) entry which is preliminary data.</text>
</comment>
<sequence>MVEVGRRTVLAGAWATPVVLLAATAPGAAASETHAVSWTWVPAAASGAAEASSTLRITNDSAADVEVTLSVARLQGDTELMSWNMLGPAFLLSDLSNSDFVATGTLAAGGQYGVSLGFTGPDGEARSFAASLTSPGDAQSPAVTLTFP</sequence>
<feature type="chain" id="PRO_5045665227" evidence="1">
    <location>
        <begin position="31"/>
        <end position="148"/>
    </location>
</feature>
<organism evidence="2 3">
    <name type="scientific">Herbiconiux moechotypicola</name>
    <dbReference type="NCBI Taxonomy" id="637393"/>
    <lineage>
        <taxon>Bacteria</taxon>
        <taxon>Bacillati</taxon>
        <taxon>Actinomycetota</taxon>
        <taxon>Actinomycetes</taxon>
        <taxon>Micrococcales</taxon>
        <taxon>Microbacteriaceae</taxon>
        <taxon>Herbiconiux</taxon>
    </lineage>
</organism>
<dbReference type="EMBL" id="BAAAQY010000004">
    <property type="protein sequence ID" value="GAA2231704.1"/>
    <property type="molecule type" value="Genomic_DNA"/>
</dbReference>
<reference evidence="2 3" key="1">
    <citation type="journal article" date="2019" name="Int. J. Syst. Evol. Microbiol.">
        <title>The Global Catalogue of Microorganisms (GCM) 10K type strain sequencing project: providing services to taxonomists for standard genome sequencing and annotation.</title>
        <authorList>
            <consortium name="The Broad Institute Genomics Platform"/>
            <consortium name="The Broad Institute Genome Sequencing Center for Infectious Disease"/>
            <person name="Wu L."/>
            <person name="Ma J."/>
        </authorList>
    </citation>
    <scope>NUCLEOTIDE SEQUENCE [LARGE SCALE GENOMIC DNA]</scope>
    <source>
        <strain evidence="2 3">JCM 16117</strain>
    </source>
</reference>
<dbReference type="InterPro" id="IPR006311">
    <property type="entry name" value="TAT_signal"/>
</dbReference>
<dbReference type="PROSITE" id="PS51318">
    <property type="entry name" value="TAT"/>
    <property type="match status" value="1"/>
</dbReference>
<dbReference type="RefSeq" id="WP_259479084.1">
    <property type="nucleotide sequence ID" value="NZ_BAAAQY010000004.1"/>
</dbReference>
<evidence type="ECO:0000313" key="2">
    <source>
        <dbReference type="EMBL" id="GAA2231704.1"/>
    </source>
</evidence>
<keyword evidence="3" id="KW-1185">Reference proteome</keyword>
<gene>
    <name evidence="2" type="ORF">GCM10009851_15850</name>
</gene>
<keyword evidence="1" id="KW-0732">Signal</keyword>
<protein>
    <submittedName>
        <fullName evidence="2">Uncharacterized protein</fullName>
    </submittedName>
</protein>
<dbReference type="Proteomes" id="UP001500929">
    <property type="component" value="Unassembled WGS sequence"/>
</dbReference>
<accession>A0ABN3DHW7</accession>
<evidence type="ECO:0000256" key="1">
    <source>
        <dbReference type="SAM" id="SignalP"/>
    </source>
</evidence>
<feature type="signal peptide" evidence="1">
    <location>
        <begin position="1"/>
        <end position="30"/>
    </location>
</feature>
<name>A0ABN3DHW7_9MICO</name>
<evidence type="ECO:0000313" key="3">
    <source>
        <dbReference type="Proteomes" id="UP001500929"/>
    </source>
</evidence>
<proteinExistence type="predicted"/>